<keyword evidence="1" id="KW-0812">Transmembrane</keyword>
<reference evidence="2 3" key="1">
    <citation type="journal article" date="2016" name="Nat. Commun.">
        <title>Thousands of microbial genomes shed light on interconnected biogeochemical processes in an aquifer system.</title>
        <authorList>
            <person name="Anantharaman K."/>
            <person name="Brown C.T."/>
            <person name="Hug L.A."/>
            <person name="Sharon I."/>
            <person name="Castelle C.J."/>
            <person name="Probst A.J."/>
            <person name="Thomas B.C."/>
            <person name="Singh A."/>
            <person name="Wilkins M.J."/>
            <person name="Karaoz U."/>
            <person name="Brodie E.L."/>
            <person name="Williams K.H."/>
            <person name="Hubbard S.S."/>
            <person name="Banfield J.F."/>
        </authorList>
    </citation>
    <scope>NUCLEOTIDE SEQUENCE [LARGE SCALE GENOMIC DNA]</scope>
</reference>
<dbReference type="EMBL" id="MHTJ01000003">
    <property type="protein sequence ID" value="OHA58672.1"/>
    <property type="molecule type" value="Genomic_DNA"/>
</dbReference>
<evidence type="ECO:0000313" key="3">
    <source>
        <dbReference type="Proteomes" id="UP000177043"/>
    </source>
</evidence>
<name>A0A1G2QF89_9BACT</name>
<proteinExistence type="predicted"/>
<organism evidence="2 3">
    <name type="scientific">Candidatus Vogelbacteria bacterium RIFOXYD1_FULL_44_32</name>
    <dbReference type="NCBI Taxonomy" id="1802438"/>
    <lineage>
        <taxon>Bacteria</taxon>
        <taxon>Candidatus Vogeliibacteriota</taxon>
    </lineage>
</organism>
<dbReference type="STRING" id="1802438.A2571_02795"/>
<sequence>MTRSLALRNFEQKIILVFGAVLLLEAFVYIYLVNNSIYNVVVRKEAEEMISLTETEITGLVSQYMDLSQKVTMELARERGFVDAPAGLTVAVVAKPTVAFTSNNEI</sequence>
<evidence type="ECO:0000313" key="2">
    <source>
        <dbReference type="EMBL" id="OHA58672.1"/>
    </source>
</evidence>
<evidence type="ECO:0000256" key="1">
    <source>
        <dbReference type="SAM" id="Phobius"/>
    </source>
</evidence>
<gene>
    <name evidence="2" type="ORF">A2571_02795</name>
</gene>
<feature type="transmembrane region" description="Helical" evidence="1">
    <location>
        <begin position="12"/>
        <end position="32"/>
    </location>
</feature>
<keyword evidence="1" id="KW-1133">Transmembrane helix</keyword>
<protein>
    <recommendedName>
        <fullName evidence="4">Cell division protein FtsL</fullName>
    </recommendedName>
</protein>
<comment type="caution">
    <text evidence="2">The sequence shown here is derived from an EMBL/GenBank/DDBJ whole genome shotgun (WGS) entry which is preliminary data.</text>
</comment>
<evidence type="ECO:0008006" key="4">
    <source>
        <dbReference type="Google" id="ProtNLM"/>
    </source>
</evidence>
<dbReference type="AlphaFoldDB" id="A0A1G2QF89"/>
<keyword evidence="1" id="KW-0472">Membrane</keyword>
<dbReference type="Proteomes" id="UP000177043">
    <property type="component" value="Unassembled WGS sequence"/>
</dbReference>
<accession>A0A1G2QF89</accession>